<reference evidence="2" key="1">
    <citation type="submission" date="2015-12" db="EMBL/GenBank/DDBJ databases">
        <title>Update maize B73 reference genome by single molecule sequencing technologies.</title>
        <authorList>
            <consortium name="Maize Genome Sequencing Project"/>
            <person name="Ware D."/>
        </authorList>
    </citation>
    <scope>NUCLEOTIDE SEQUENCE</scope>
    <source>
        <tissue evidence="2">Seedling</tissue>
    </source>
</reference>
<feature type="region of interest" description="Disordered" evidence="1">
    <location>
        <begin position="125"/>
        <end position="145"/>
    </location>
</feature>
<dbReference type="AlphaFoldDB" id="A0A1D6P4R7"/>
<feature type="compositionally biased region" description="Basic residues" evidence="1">
    <location>
        <begin position="125"/>
        <end position="135"/>
    </location>
</feature>
<evidence type="ECO:0000313" key="2">
    <source>
        <dbReference type="EMBL" id="AQL04944.1"/>
    </source>
</evidence>
<dbReference type="InParanoid" id="A0A1D6P4R7"/>
<name>A0A1D6P4R7_MAIZE</name>
<gene>
    <name evidence="2" type="ORF">ZEAMMB73_Zm00001d046726</name>
</gene>
<sequence>MGCPRGPSVLVLLHGFGLQAKRQWWCQVCSRPTLTTKPGSSAPARARRGHIMLLRFPRSRASPAVTAASASLVAPQPPNPYTIVCSPPFSSPRTPGEPSTTAILVCVPTFVGRQRSGSALIRFATRRARRSRRRTSSSPSSKATCPVRVRTVFSPPHQRCVSNERACHQGEARAGGGGDADCVRRRALGGIASSIHVIPDFPKPVCPMMHGAEGPAFCTDTEFEQ</sequence>
<dbReference type="EMBL" id="CM000785">
    <property type="protein sequence ID" value="AQL04944.1"/>
    <property type="molecule type" value="Genomic_DNA"/>
</dbReference>
<accession>A0A1D6P4R7</accession>
<organism evidence="2">
    <name type="scientific">Zea mays</name>
    <name type="common">Maize</name>
    <dbReference type="NCBI Taxonomy" id="4577"/>
    <lineage>
        <taxon>Eukaryota</taxon>
        <taxon>Viridiplantae</taxon>
        <taxon>Streptophyta</taxon>
        <taxon>Embryophyta</taxon>
        <taxon>Tracheophyta</taxon>
        <taxon>Spermatophyta</taxon>
        <taxon>Magnoliopsida</taxon>
        <taxon>Liliopsida</taxon>
        <taxon>Poales</taxon>
        <taxon>Poaceae</taxon>
        <taxon>PACMAD clade</taxon>
        <taxon>Panicoideae</taxon>
        <taxon>Andropogonodae</taxon>
        <taxon>Andropogoneae</taxon>
        <taxon>Tripsacinae</taxon>
        <taxon>Zea</taxon>
    </lineage>
</organism>
<proteinExistence type="predicted"/>
<evidence type="ECO:0000256" key="1">
    <source>
        <dbReference type="SAM" id="MobiDB-lite"/>
    </source>
</evidence>
<protein>
    <submittedName>
        <fullName evidence="2">Uncharacterized protein</fullName>
    </submittedName>
</protein>